<reference evidence="2" key="1">
    <citation type="submission" date="2018-05" db="EMBL/GenBank/DDBJ databases">
        <authorList>
            <person name="Lanie J.A."/>
            <person name="Ng W.-L."/>
            <person name="Kazmierczak K.M."/>
            <person name="Andrzejewski T.M."/>
            <person name="Davidsen T.M."/>
            <person name="Wayne K.J."/>
            <person name="Tettelin H."/>
            <person name="Glass J.I."/>
            <person name="Rusch D."/>
            <person name="Podicherti R."/>
            <person name="Tsui H.-C.T."/>
            <person name="Winkler M.E."/>
        </authorList>
    </citation>
    <scope>NUCLEOTIDE SEQUENCE</scope>
</reference>
<dbReference type="GO" id="GO:0016747">
    <property type="term" value="F:acyltransferase activity, transferring groups other than amino-acyl groups"/>
    <property type="evidence" value="ECO:0007669"/>
    <property type="project" value="InterPro"/>
</dbReference>
<evidence type="ECO:0000313" key="2">
    <source>
        <dbReference type="EMBL" id="SVB55884.1"/>
    </source>
</evidence>
<sequence length="174" mass="20800">MEKNSSLIYLKSVTNSDVEFLFDLLKERDPRANISHKKMPTYDEHVNFVKSKPYSKWYIIFKSEQKAGSIYLSKNYEIGIFLSKKFQGKNIGNFALNELMKENPRKRFLANVNPKNKKSSRFFKNNGFKLIYFLFQLEGKKDKNLKPYDKREIKFYKKNGYKLLSHVYMFEKNS</sequence>
<dbReference type="PROSITE" id="PS51186">
    <property type="entry name" value="GNAT"/>
    <property type="match status" value="1"/>
</dbReference>
<dbReference type="Gene3D" id="3.40.630.30">
    <property type="match status" value="1"/>
</dbReference>
<accession>A0A382F0I6</accession>
<evidence type="ECO:0000259" key="1">
    <source>
        <dbReference type="PROSITE" id="PS51186"/>
    </source>
</evidence>
<protein>
    <recommendedName>
        <fullName evidence="1">N-acetyltransferase domain-containing protein</fullName>
    </recommendedName>
</protein>
<dbReference type="SUPFAM" id="SSF55729">
    <property type="entry name" value="Acyl-CoA N-acyltransferases (Nat)"/>
    <property type="match status" value="1"/>
</dbReference>
<dbReference type="InterPro" id="IPR000182">
    <property type="entry name" value="GNAT_dom"/>
</dbReference>
<proteinExistence type="predicted"/>
<name>A0A382F0I6_9ZZZZ</name>
<dbReference type="InterPro" id="IPR016181">
    <property type="entry name" value="Acyl_CoA_acyltransferase"/>
</dbReference>
<dbReference type="EMBL" id="UINC01047076">
    <property type="protein sequence ID" value="SVB55884.1"/>
    <property type="molecule type" value="Genomic_DNA"/>
</dbReference>
<gene>
    <name evidence="2" type="ORF">METZ01_LOCUS208738</name>
</gene>
<dbReference type="AlphaFoldDB" id="A0A382F0I6"/>
<feature type="domain" description="N-acetyltransferase" evidence="1">
    <location>
        <begin position="8"/>
        <end position="149"/>
    </location>
</feature>
<organism evidence="2">
    <name type="scientific">marine metagenome</name>
    <dbReference type="NCBI Taxonomy" id="408172"/>
    <lineage>
        <taxon>unclassified sequences</taxon>
        <taxon>metagenomes</taxon>
        <taxon>ecological metagenomes</taxon>
    </lineage>
</organism>
<dbReference type="Pfam" id="PF13302">
    <property type="entry name" value="Acetyltransf_3"/>
    <property type="match status" value="1"/>
</dbReference>